<keyword evidence="6" id="KW-1185">Reference proteome</keyword>
<sequence length="66" mass="6941">MLVLNRKSGEQIVIGHGITVSVVRTSGGRVTLAIDAPEDIPIRRGELIASGEPFSHPSFRSTAAAT</sequence>
<comment type="subunit">
    <text evidence="4">Homodimer; the beta-strands of each monomer intercalate to form a hydrophobic core, while the alpha-helices form wings that extend away from the core.</text>
</comment>
<protein>
    <recommendedName>
        <fullName evidence="4">Translational regulator CsrA</fullName>
    </recommendedName>
</protein>
<dbReference type="InterPro" id="IPR036107">
    <property type="entry name" value="CsrA_sf"/>
</dbReference>
<organism evidence="5 6">
    <name type="scientific">Stratiformator vulcanicus</name>
    <dbReference type="NCBI Taxonomy" id="2527980"/>
    <lineage>
        <taxon>Bacteria</taxon>
        <taxon>Pseudomonadati</taxon>
        <taxon>Planctomycetota</taxon>
        <taxon>Planctomycetia</taxon>
        <taxon>Planctomycetales</taxon>
        <taxon>Planctomycetaceae</taxon>
        <taxon>Stratiformator</taxon>
    </lineage>
</organism>
<keyword evidence="3 4" id="KW-0694">RNA-binding</keyword>
<dbReference type="GO" id="GO:0048027">
    <property type="term" value="F:mRNA 5'-UTR binding"/>
    <property type="evidence" value="ECO:0007669"/>
    <property type="project" value="UniProtKB-UniRule"/>
</dbReference>
<comment type="function">
    <text evidence="4">A translational regulator that binds mRNA to regulate translation initiation and/or mRNA stability. Usually binds in the 5'-UTR at or near the Shine-Dalgarno sequence preventing ribosome-binding, thus repressing translation. Its main target seems to be the major flagellin gene, while its function is anatagonized by FliW.</text>
</comment>
<evidence type="ECO:0000256" key="1">
    <source>
        <dbReference type="ARBA" id="ARBA00022490"/>
    </source>
</evidence>
<reference evidence="5 6" key="1">
    <citation type="submission" date="2019-02" db="EMBL/GenBank/DDBJ databases">
        <title>Deep-cultivation of Planctomycetes and their phenomic and genomic characterization uncovers novel biology.</title>
        <authorList>
            <person name="Wiegand S."/>
            <person name="Jogler M."/>
            <person name="Boedeker C."/>
            <person name="Pinto D."/>
            <person name="Vollmers J."/>
            <person name="Rivas-Marin E."/>
            <person name="Kohn T."/>
            <person name="Peeters S.H."/>
            <person name="Heuer A."/>
            <person name="Rast P."/>
            <person name="Oberbeckmann S."/>
            <person name="Bunk B."/>
            <person name="Jeske O."/>
            <person name="Meyerdierks A."/>
            <person name="Storesund J.E."/>
            <person name="Kallscheuer N."/>
            <person name="Luecker S."/>
            <person name="Lage O.M."/>
            <person name="Pohl T."/>
            <person name="Merkel B.J."/>
            <person name="Hornburger P."/>
            <person name="Mueller R.-W."/>
            <person name="Bruemmer F."/>
            <person name="Labrenz M."/>
            <person name="Spormann A.M."/>
            <person name="Op den Camp H."/>
            <person name="Overmann J."/>
            <person name="Amann R."/>
            <person name="Jetten M.S.M."/>
            <person name="Mascher T."/>
            <person name="Medema M.H."/>
            <person name="Devos D.P."/>
            <person name="Kaster A.-K."/>
            <person name="Ovreas L."/>
            <person name="Rohde M."/>
            <person name="Galperin M.Y."/>
            <person name="Jogler C."/>
        </authorList>
    </citation>
    <scope>NUCLEOTIDE SEQUENCE [LARGE SCALE GENOMIC DNA]</scope>
    <source>
        <strain evidence="5 6">Pan189</strain>
    </source>
</reference>
<dbReference type="GO" id="GO:0044781">
    <property type="term" value="P:bacterial-type flagellum organization"/>
    <property type="evidence" value="ECO:0007669"/>
    <property type="project" value="UniProtKB-KW"/>
</dbReference>
<proteinExistence type="inferred from homology"/>
<dbReference type="AlphaFoldDB" id="A0A517QYN9"/>
<evidence type="ECO:0000313" key="6">
    <source>
        <dbReference type="Proteomes" id="UP000317318"/>
    </source>
</evidence>
<dbReference type="GO" id="GO:0005829">
    <property type="term" value="C:cytosol"/>
    <property type="evidence" value="ECO:0007669"/>
    <property type="project" value="TreeGrafter"/>
</dbReference>
<evidence type="ECO:0000313" key="5">
    <source>
        <dbReference type="EMBL" id="QDT36766.1"/>
    </source>
</evidence>
<gene>
    <name evidence="4" type="primary">csrA</name>
    <name evidence="5" type="ORF">Pan189_11290</name>
</gene>
<keyword evidence="4" id="KW-0678">Repressor</keyword>
<dbReference type="SUPFAM" id="SSF117130">
    <property type="entry name" value="CsrA-like"/>
    <property type="match status" value="1"/>
</dbReference>
<keyword evidence="1 4" id="KW-0963">Cytoplasm</keyword>
<dbReference type="KEGG" id="svp:Pan189_11290"/>
<keyword evidence="2 4" id="KW-0810">Translation regulation</keyword>
<dbReference type="GO" id="GO:1902208">
    <property type="term" value="P:regulation of bacterial-type flagellum assembly"/>
    <property type="evidence" value="ECO:0007669"/>
    <property type="project" value="UniProtKB-UniRule"/>
</dbReference>
<accession>A0A517QYN9</accession>
<dbReference type="Pfam" id="PF02599">
    <property type="entry name" value="CsrA"/>
    <property type="match status" value="1"/>
</dbReference>
<dbReference type="EMBL" id="CP036268">
    <property type="protein sequence ID" value="QDT36766.1"/>
    <property type="molecule type" value="Genomic_DNA"/>
</dbReference>
<dbReference type="PANTHER" id="PTHR34984:SF1">
    <property type="entry name" value="CARBON STORAGE REGULATOR"/>
    <property type="match status" value="1"/>
</dbReference>
<evidence type="ECO:0000256" key="3">
    <source>
        <dbReference type="ARBA" id="ARBA00022884"/>
    </source>
</evidence>
<keyword evidence="4" id="KW-1005">Bacterial flagellum biogenesis</keyword>
<comment type="similarity">
    <text evidence="4">Belongs to the CsrA/RsmA family.</text>
</comment>
<dbReference type="Gene3D" id="2.60.40.4380">
    <property type="entry name" value="Translational regulator CsrA"/>
    <property type="match status" value="1"/>
</dbReference>
<dbReference type="Proteomes" id="UP000317318">
    <property type="component" value="Chromosome"/>
</dbReference>
<name>A0A517QYN9_9PLAN</name>
<dbReference type="RefSeq" id="WP_145362943.1">
    <property type="nucleotide sequence ID" value="NZ_CP036268.1"/>
</dbReference>
<dbReference type="PANTHER" id="PTHR34984">
    <property type="entry name" value="CARBON STORAGE REGULATOR"/>
    <property type="match status" value="1"/>
</dbReference>
<evidence type="ECO:0000256" key="4">
    <source>
        <dbReference type="HAMAP-Rule" id="MF_00167"/>
    </source>
</evidence>
<dbReference type="GO" id="GO:0006402">
    <property type="term" value="P:mRNA catabolic process"/>
    <property type="evidence" value="ECO:0007669"/>
    <property type="project" value="InterPro"/>
</dbReference>
<evidence type="ECO:0000256" key="2">
    <source>
        <dbReference type="ARBA" id="ARBA00022845"/>
    </source>
</evidence>
<dbReference type="InterPro" id="IPR003751">
    <property type="entry name" value="CsrA"/>
</dbReference>
<comment type="subcellular location">
    <subcellularLocation>
        <location evidence="4">Cytoplasm</location>
    </subcellularLocation>
</comment>
<dbReference type="OrthoDB" id="289081at2"/>
<dbReference type="GO" id="GO:0006109">
    <property type="term" value="P:regulation of carbohydrate metabolic process"/>
    <property type="evidence" value="ECO:0007669"/>
    <property type="project" value="InterPro"/>
</dbReference>
<dbReference type="HAMAP" id="MF_00167">
    <property type="entry name" value="CsrA"/>
    <property type="match status" value="1"/>
</dbReference>
<dbReference type="GO" id="GO:0045947">
    <property type="term" value="P:negative regulation of translational initiation"/>
    <property type="evidence" value="ECO:0007669"/>
    <property type="project" value="UniProtKB-UniRule"/>
</dbReference>